<organism evidence="1 2">
    <name type="scientific">Ixodes persulcatus</name>
    <name type="common">Taiga tick</name>
    <dbReference type="NCBI Taxonomy" id="34615"/>
    <lineage>
        <taxon>Eukaryota</taxon>
        <taxon>Metazoa</taxon>
        <taxon>Ecdysozoa</taxon>
        <taxon>Arthropoda</taxon>
        <taxon>Chelicerata</taxon>
        <taxon>Arachnida</taxon>
        <taxon>Acari</taxon>
        <taxon>Parasitiformes</taxon>
        <taxon>Ixodida</taxon>
        <taxon>Ixodoidea</taxon>
        <taxon>Ixodidae</taxon>
        <taxon>Ixodinae</taxon>
        <taxon>Ixodes</taxon>
    </lineage>
</organism>
<sequence length="1281" mass="145536">MCEGCTTGMRSLRDPDYPRCTARESTIAAAILFIFMLRAAAIVSLGVPCKVRFVVAWFPLSGGLTPADIGRIASKHVKVTVSGKNPLAAGKERSNSSARSKRNAATRDTTAAVGLIMNHAVLHDKDSGQADLEEMDTQEGDENVAPPPSQQQQPTQQAQPLHHPPPPPPPETGGRERFANGVSPAVGDVHSPPPPAPPACDEPMAPVPPPAADAGALTKVPAAAAAPDGLDEPMEEEDEARSEATFRFVVTGFSRLRESVLSPATQVRNLPWKIMVMPRTNAGNDRTPTKSLGFFLQCNGESESSTWSCNATAELRIISQKEGVDNFVRKIQHLFYSKENDWGFSHFMTWTDVLDPEKGFILDDTIILEVWVSADAPHGVSWDSKKHTGYVGLKNQGATCYMNSLLQTLFFTNQLRKAVYQMPTESDDSSKSVALALQRVFYELQFSDKPVGTKKLTKSFGWETLDSFMQHDVQELCRVLLDNMESKMKGTCVEGTIPRLFEGKMISFIKCKHVEYTSRRMEPFYDIQLNVKGKKNIHESFQDYCATESLDGENKYDAGEYGLQEAEKGIIFACLPPVVHLHLLRFQYDPLTDNNVKLNDRFEFPEKLNLSDFLHEKGPSPATYTLHAVLVHSGDNHGGHYVVFINPRGDGRWCKFDDDVVSRCTKQEAIDHNFGGTEDDVAVSRHCTNAYMLVYIRDSAINEVLQSVTENDIPEQLVERLQEEKRQEALRRKERNEAHLYMSVQVLTEDSFAGHQGNDLYDPEKASYRSFKVKKQATLRDLLDLIADQMRFPLHAIRPWSITYRSNQTFRPAAVDLDADLNKTVIDLSENANPWTIFLETIVPDQPMDRLPEFDKETDVLLFFKMYDPRLKQIAYCGHTYMPITVKAKELVPLLNKRAGFPPDTELVLYEEVKPNIVDRIEDLELPLEKVLEELMDGDIIVFQKLDHNADEYELPTVKDYFRDLFYRVEVTFCDKSIANDPGFTMELSLKMNYDQIARAVAQRLGTDPYLLQFFKVQSYREGPGNPLRCTYEGTLKDLLVFFKPRQPKKIYYQQLSIRINELESKKQFKCVWVNSKFKEEKELVLYPNKNGCVSDLLDEARKQVELSDDGTGSGRLRLMEVISYKIFSVPKEDVQLDTLNQANSKTYRVEEIPREDLQTADDEILVPCAHFQKEIFSTFGVPFFLKMKHREPFTKVKDRIQKKLDIPDKEFEKYKFAIVVMGRAQFIEDADYVVNLQDFMAQPPQGAAMHPRPWLGIEHINKAPKRSRYNYLEKAIKIHN</sequence>
<accession>A0AC60Q6Y2</accession>
<dbReference type="EMBL" id="JABSTQ010009492">
    <property type="protein sequence ID" value="KAG0428711.1"/>
    <property type="molecule type" value="Genomic_DNA"/>
</dbReference>
<gene>
    <name evidence="1" type="ORF">HPB47_024319</name>
</gene>
<proteinExistence type="predicted"/>
<keyword evidence="2" id="KW-1185">Reference proteome</keyword>
<evidence type="ECO:0000313" key="1">
    <source>
        <dbReference type="EMBL" id="KAG0428711.1"/>
    </source>
</evidence>
<dbReference type="Proteomes" id="UP000805193">
    <property type="component" value="Unassembled WGS sequence"/>
</dbReference>
<protein>
    <submittedName>
        <fullName evidence="1">Uncharacterized protein</fullName>
    </submittedName>
</protein>
<reference evidence="1 2" key="1">
    <citation type="journal article" date="2020" name="Cell">
        <title>Large-Scale Comparative Analyses of Tick Genomes Elucidate Their Genetic Diversity and Vector Capacities.</title>
        <authorList>
            <consortium name="Tick Genome and Microbiome Consortium (TIGMIC)"/>
            <person name="Jia N."/>
            <person name="Wang J."/>
            <person name="Shi W."/>
            <person name="Du L."/>
            <person name="Sun Y."/>
            <person name="Zhan W."/>
            <person name="Jiang J.F."/>
            <person name="Wang Q."/>
            <person name="Zhang B."/>
            <person name="Ji P."/>
            <person name="Bell-Sakyi L."/>
            <person name="Cui X.M."/>
            <person name="Yuan T.T."/>
            <person name="Jiang B.G."/>
            <person name="Yang W.F."/>
            <person name="Lam T.T."/>
            <person name="Chang Q.C."/>
            <person name="Ding S.J."/>
            <person name="Wang X.J."/>
            <person name="Zhu J.G."/>
            <person name="Ruan X.D."/>
            <person name="Zhao L."/>
            <person name="Wei J.T."/>
            <person name="Ye R.Z."/>
            <person name="Que T.C."/>
            <person name="Du C.H."/>
            <person name="Zhou Y.H."/>
            <person name="Cheng J.X."/>
            <person name="Dai P.F."/>
            <person name="Guo W.B."/>
            <person name="Han X.H."/>
            <person name="Huang E.J."/>
            <person name="Li L.F."/>
            <person name="Wei W."/>
            <person name="Gao Y.C."/>
            <person name="Liu J.Z."/>
            <person name="Shao H.Z."/>
            <person name="Wang X."/>
            <person name="Wang C.C."/>
            <person name="Yang T.C."/>
            <person name="Huo Q.B."/>
            <person name="Li W."/>
            <person name="Chen H.Y."/>
            <person name="Chen S.E."/>
            <person name="Zhou L.G."/>
            <person name="Ni X.B."/>
            <person name="Tian J.H."/>
            <person name="Sheng Y."/>
            <person name="Liu T."/>
            <person name="Pan Y.S."/>
            <person name="Xia L.Y."/>
            <person name="Li J."/>
            <person name="Zhao F."/>
            <person name="Cao W.C."/>
        </authorList>
    </citation>
    <scope>NUCLEOTIDE SEQUENCE [LARGE SCALE GENOMIC DNA]</scope>
    <source>
        <strain evidence="1">Iper-2018</strain>
    </source>
</reference>
<evidence type="ECO:0000313" key="2">
    <source>
        <dbReference type="Proteomes" id="UP000805193"/>
    </source>
</evidence>
<name>A0AC60Q6Y2_IXOPE</name>
<comment type="caution">
    <text evidence="1">The sequence shown here is derived from an EMBL/GenBank/DDBJ whole genome shotgun (WGS) entry which is preliminary data.</text>
</comment>